<proteinExistence type="predicted"/>
<accession>D3S342</accession>
<dbReference type="EMBL" id="CP001899">
    <property type="protein sequence ID" value="ADC64675.1"/>
    <property type="molecule type" value="Genomic_DNA"/>
</dbReference>
<gene>
    <name evidence="1" type="ordered locus">Ferp_0501</name>
</gene>
<evidence type="ECO:0000313" key="2">
    <source>
        <dbReference type="Proteomes" id="UP000002613"/>
    </source>
</evidence>
<keyword evidence="2" id="KW-1185">Reference proteome</keyword>
<dbReference type="AlphaFoldDB" id="D3S342"/>
<dbReference type="KEGG" id="fpl:Ferp_0501"/>
<organism evidence="1 2">
    <name type="scientific">Ferroglobus placidus (strain DSM 10642 / AEDII12DO)</name>
    <dbReference type="NCBI Taxonomy" id="589924"/>
    <lineage>
        <taxon>Archaea</taxon>
        <taxon>Methanobacteriati</taxon>
        <taxon>Methanobacteriota</taxon>
        <taxon>Archaeoglobi</taxon>
        <taxon>Archaeoglobales</taxon>
        <taxon>Archaeoglobaceae</taxon>
        <taxon>Ferroglobus</taxon>
    </lineage>
</organism>
<dbReference type="GeneID" id="8778002"/>
<dbReference type="HOGENOM" id="CLU_1880975_0_0_2"/>
<name>D3S342_FERPA</name>
<dbReference type="STRING" id="589924.Ferp_0501"/>
<dbReference type="PaxDb" id="589924-Ferp_0501"/>
<sequence length="135" mass="15240">MKVGEKIYKGFGRALTRVHRAVAPLVGAVKSALAYFVERVEFEYEVYRTILSLYPATLKAVFRGDRTTATEIRRSVWRACKLYAALHSPAPTISSPPAQYLTGCMDNTEFREQLGEQLKKELQELQELGRGGENQ</sequence>
<evidence type="ECO:0000313" key="1">
    <source>
        <dbReference type="EMBL" id="ADC64675.1"/>
    </source>
</evidence>
<reference evidence="2" key="1">
    <citation type="submission" date="2010-02" db="EMBL/GenBank/DDBJ databases">
        <title>Complete sequence of Ferroglobus placidus DSM 10642.</title>
        <authorList>
            <consortium name="US DOE Joint Genome Institute"/>
            <person name="Lucas S."/>
            <person name="Copeland A."/>
            <person name="Lapidus A."/>
            <person name="Cheng J.-F."/>
            <person name="Bruce D."/>
            <person name="Goodwin L."/>
            <person name="Pitluck S."/>
            <person name="Saunders E."/>
            <person name="Brettin T."/>
            <person name="Detter J.C."/>
            <person name="Han C."/>
            <person name="Tapia R."/>
            <person name="Larimer F."/>
            <person name="Land M."/>
            <person name="Hauser L."/>
            <person name="Kyrpides N."/>
            <person name="Ivanova N."/>
            <person name="Holmes D."/>
            <person name="Lovley D."/>
            <person name="Kyrpides N."/>
            <person name="Anderson I.J."/>
            <person name="Woyke T."/>
        </authorList>
    </citation>
    <scope>NUCLEOTIDE SEQUENCE [LARGE SCALE GENOMIC DNA]</scope>
    <source>
        <strain evidence="2">DSM 10642 / AEDII12DO</strain>
    </source>
</reference>
<dbReference type="Proteomes" id="UP000002613">
    <property type="component" value="Chromosome"/>
</dbReference>
<dbReference type="RefSeq" id="WP_012965021.1">
    <property type="nucleotide sequence ID" value="NC_013849.1"/>
</dbReference>
<protein>
    <submittedName>
        <fullName evidence="1">Uncharacterized protein</fullName>
    </submittedName>
</protein>
<reference evidence="1 2" key="2">
    <citation type="journal article" date="2011" name="Stand. Genomic Sci.">
        <title>Complete genome sequence of Ferroglobus placidus AEDII12DO.</title>
        <authorList>
            <person name="Anderson I."/>
            <person name="Risso C."/>
            <person name="Holmes D."/>
            <person name="Lucas S."/>
            <person name="Copeland A."/>
            <person name="Lapidus A."/>
            <person name="Cheng J.F."/>
            <person name="Bruce D."/>
            <person name="Goodwin L."/>
            <person name="Pitluck S."/>
            <person name="Saunders E."/>
            <person name="Brettin T."/>
            <person name="Detter J.C."/>
            <person name="Han C."/>
            <person name="Tapia R."/>
            <person name="Larimer F."/>
            <person name="Land M."/>
            <person name="Hauser L."/>
            <person name="Woyke T."/>
            <person name="Lovley D."/>
            <person name="Kyrpides N."/>
            <person name="Ivanova N."/>
        </authorList>
    </citation>
    <scope>NUCLEOTIDE SEQUENCE [LARGE SCALE GENOMIC DNA]</scope>
    <source>
        <strain evidence="2">DSM 10642 / AEDII12DO</strain>
    </source>
</reference>